<evidence type="ECO:0000313" key="2">
    <source>
        <dbReference type="Proteomes" id="UP000649955"/>
    </source>
</evidence>
<keyword evidence="2" id="KW-1185">Reference proteome</keyword>
<name>A0ABQ3KRB8_9PSEU</name>
<evidence type="ECO:0000313" key="1">
    <source>
        <dbReference type="EMBL" id="GHG47829.1"/>
    </source>
</evidence>
<reference evidence="2" key="1">
    <citation type="journal article" date="2019" name="Int. J. Syst. Evol. Microbiol.">
        <title>The Global Catalogue of Microorganisms (GCM) 10K type strain sequencing project: providing services to taxonomists for standard genome sequencing and annotation.</title>
        <authorList>
            <consortium name="The Broad Institute Genomics Platform"/>
            <consortium name="The Broad Institute Genome Sequencing Center for Infectious Disease"/>
            <person name="Wu L."/>
            <person name="Ma J."/>
        </authorList>
    </citation>
    <scope>NUCLEOTIDE SEQUENCE [LARGE SCALE GENOMIC DNA]</scope>
    <source>
        <strain evidence="2">CGMCC 4.7680</strain>
    </source>
</reference>
<dbReference type="EMBL" id="BNAW01000070">
    <property type="protein sequence ID" value="GHG47829.1"/>
    <property type="molecule type" value="Genomic_DNA"/>
</dbReference>
<protein>
    <submittedName>
        <fullName evidence="1">Uncharacterized protein</fullName>
    </submittedName>
</protein>
<comment type="caution">
    <text evidence="1">The sequence shown here is derived from an EMBL/GenBank/DDBJ whole genome shotgun (WGS) entry which is preliminary data.</text>
</comment>
<accession>A0ABQ3KRB8</accession>
<dbReference type="Proteomes" id="UP000649955">
    <property type="component" value="Unassembled WGS sequence"/>
</dbReference>
<organism evidence="1 2">
    <name type="scientific">Amycolatopsis bullii</name>
    <dbReference type="NCBI Taxonomy" id="941987"/>
    <lineage>
        <taxon>Bacteria</taxon>
        <taxon>Bacillati</taxon>
        <taxon>Actinomycetota</taxon>
        <taxon>Actinomycetes</taxon>
        <taxon>Pseudonocardiales</taxon>
        <taxon>Pseudonocardiaceae</taxon>
        <taxon>Amycolatopsis</taxon>
    </lineage>
</organism>
<gene>
    <name evidence="1" type="ORF">GCM10017567_83050</name>
</gene>
<proteinExistence type="predicted"/>
<sequence length="133" mass="13804">MADEAAATRGVVVAPGSGAVYPRGRSITVRFRTRCRSRGIPGSASVVDPPNPHRLASGVTRNDLGGFPVSAVPNSVSSVWRTQTPVVEALQLCSARPKSSSRVSGGNYAGSRSEASGSPLIHLEAWIGQEGHV</sequence>